<dbReference type="CDD" id="cd02570">
    <property type="entry name" value="PseudoU_synth_EcTruA"/>
    <property type="match status" value="1"/>
</dbReference>
<organism evidence="9 10">
    <name type="scientific">SAR86 cluster bacterium SAR86B</name>
    <dbReference type="NCBI Taxonomy" id="1123867"/>
    <lineage>
        <taxon>Bacteria</taxon>
        <taxon>Pseudomonadati</taxon>
        <taxon>Pseudomonadota</taxon>
        <taxon>Gammaproteobacteria</taxon>
        <taxon>SAR86 cluster</taxon>
    </lineage>
</organism>
<evidence type="ECO:0000256" key="4">
    <source>
        <dbReference type="HAMAP-Rule" id="MF_00171"/>
    </source>
</evidence>
<dbReference type="Gene3D" id="3.30.70.660">
    <property type="entry name" value="Pseudouridine synthase I, catalytic domain, C-terminal subdomain"/>
    <property type="match status" value="1"/>
</dbReference>
<dbReference type="PIRSF" id="PIRSF001430">
    <property type="entry name" value="tRNA_psdUrid_synth"/>
    <property type="match status" value="1"/>
</dbReference>
<dbReference type="EMBL" id="JH611185">
    <property type="protein sequence ID" value="EJP72865.1"/>
    <property type="molecule type" value="Genomic_DNA"/>
</dbReference>
<evidence type="ECO:0000256" key="6">
    <source>
        <dbReference type="PIRSR" id="PIRSR001430-2"/>
    </source>
</evidence>
<dbReference type="HOGENOM" id="CLU_014673_0_1_6"/>
<dbReference type="AlphaFoldDB" id="J4WYG0"/>
<evidence type="ECO:0000256" key="1">
    <source>
        <dbReference type="ARBA" id="ARBA00009375"/>
    </source>
</evidence>
<feature type="domain" description="Pseudouridine synthase I TruA alpha/beta" evidence="8">
    <location>
        <begin position="145"/>
        <end position="243"/>
    </location>
</feature>
<evidence type="ECO:0000256" key="5">
    <source>
        <dbReference type="PIRSR" id="PIRSR001430-1"/>
    </source>
</evidence>
<feature type="binding site" evidence="4 6">
    <location>
        <position position="109"/>
    </location>
    <ligand>
        <name>substrate</name>
    </ligand>
</feature>
<dbReference type="GO" id="GO:0031119">
    <property type="term" value="P:tRNA pseudouridine synthesis"/>
    <property type="evidence" value="ECO:0007669"/>
    <property type="project" value="UniProtKB-UniRule"/>
</dbReference>
<evidence type="ECO:0000256" key="3">
    <source>
        <dbReference type="ARBA" id="ARBA00023235"/>
    </source>
</evidence>
<proteinExistence type="inferred from homology"/>
<comment type="caution">
    <text evidence="4">Lacks conserved residue(s) required for the propagation of feature annotation.</text>
</comment>
<feature type="active site" description="Nucleophile" evidence="4 5">
    <location>
        <position position="51"/>
    </location>
</feature>
<reference evidence="9 10" key="1">
    <citation type="journal article" date="2012" name="ISME J.">
        <title>Genomic insights to SAR86, an abundant and uncultivated marine bacterial lineage.</title>
        <authorList>
            <person name="Dupont C.L."/>
            <person name="Rusch D.B."/>
            <person name="Yooseph S."/>
            <person name="Lombardo M.J."/>
            <person name="Richter R.A."/>
            <person name="Valas R."/>
            <person name="Novotny M."/>
            <person name="Yee-Greenbaum J."/>
            <person name="Selengut J.D."/>
            <person name="Haft D.H."/>
            <person name="Halpern A.L."/>
            <person name="Lasken R.S."/>
            <person name="Nealson K."/>
            <person name="Friedman R."/>
            <person name="Venter J.C."/>
        </authorList>
    </citation>
    <scope>NUCLEOTIDE SEQUENCE [LARGE SCALE GENOMIC DNA]</scope>
</reference>
<evidence type="ECO:0000259" key="8">
    <source>
        <dbReference type="Pfam" id="PF01416"/>
    </source>
</evidence>
<evidence type="ECO:0000313" key="10">
    <source>
        <dbReference type="Proteomes" id="UP000010116"/>
    </source>
</evidence>
<dbReference type="SUPFAM" id="SSF55120">
    <property type="entry name" value="Pseudouridine synthase"/>
    <property type="match status" value="1"/>
</dbReference>
<dbReference type="Gene3D" id="3.30.70.580">
    <property type="entry name" value="Pseudouridine synthase I, catalytic domain, N-terminal subdomain"/>
    <property type="match status" value="1"/>
</dbReference>
<evidence type="ECO:0000313" key="9">
    <source>
        <dbReference type="EMBL" id="EJP72865.1"/>
    </source>
</evidence>
<keyword evidence="2 4" id="KW-0819">tRNA processing</keyword>
<dbReference type="EC" id="5.4.99.12" evidence="4"/>
<dbReference type="GO" id="GO:0160147">
    <property type="term" value="F:tRNA pseudouridine(38-40) synthase activity"/>
    <property type="evidence" value="ECO:0007669"/>
    <property type="project" value="UniProtKB-EC"/>
</dbReference>
<evidence type="ECO:0000256" key="2">
    <source>
        <dbReference type="ARBA" id="ARBA00022694"/>
    </source>
</evidence>
<protein>
    <recommendedName>
        <fullName evidence="4">tRNA pseudouridine synthase A</fullName>
        <ecNumber evidence="4">5.4.99.12</ecNumber>
    </recommendedName>
    <alternativeName>
        <fullName evidence="4">tRNA pseudouridine(38-40) synthase</fullName>
    </alternativeName>
    <alternativeName>
        <fullName evidence="4">tRNA pseudouridylate synthase I</fullName>
    </alternativeName>
    <alternativeName>
        <fullName evidence="4">tRNA-uridine isomerase I</fullName>
    </alternativeName>
</protein>
<dbReference type="InterPro" id="IPR020103">
    <property type="entry name" value="PsdUridine_synth_cat_dom_sf"/>
</dbReference>
<dbReference type="InterPro" id="IPR001406">
    <property type="entry name" value="PsdUridine_synth_TruA"/>
</dbReference>
<dbReference type="PANTHER" id="PTHR11142:SF0">
    <property type="entry name" value="TRNA PSEUDOURIDINE SYNTHASE-LIKE 1"/>
    <property type="match status" value="1"/>
</dbReference>
<dbReference type="NCBIfam" id="TIGR00071">
    <property type="entry name" value="hisT_truA"/>
    <property type="match status" value="1"/>
</dbReference>
<keyword evidence="3 4" id="KW-0413">Isomerase</keyword>
<comment type="function">
    <text evidence="4">Formation of pseudouridine at positions 38, 39 and 40 in the anticodon stem and loop of transfer RNAs.</text>
</comment>
<sequence>MKLAALIQYKGTDYSGFQRQNNAPSIQEVIEDALHIITQEDCKINYAGRTDAGVHALSQTFDFTTNIERDCKDWIKGLNSNLPNSLLVTQIIKVDDDFHSRFSALARSYTYCIYNSNQKPIFFADYVHWEKRKIDITKIQNQITAFKGEHDFSAFRSANCNSKNPTKNISEINLSIRDNYIFLNITANAFLQNMVRIIAGTLVDIGKGENTNSIKDIILSKDRTQAGRTLSSQGLFFLGPHYDQSVSLNTPSKNILEFFN</sequence>
<dbReference type="Pfam" id="PF01416">
    <property type="entry name" value="PseudoU_synth_1"/>
    <property type="match status" value="2"/>
</dbReference>
<dbReference type="Proteomes" id="UP000010116">
    <property type="component" value="Unassembled WGS sequence"/>
</dbReference>
<gene>
    <name evidence="4 9" type="primary">truA</name>
    <name evidence="9" type="ORF">NT02SARS_0799</name>
</gene>
<dbReference type="InterPro" id="IPR020095">
    <property type="entry name" value="PsdUridine_synth_TruA_C"/>
</dbReference>
<dbReference type="InterPro" id="IPR020094">
    <property type="entry name" value="TruA/RsuA/RluB/E/F_N"/>
</dbReference>
<name>J4WYG0_9GAMM</name>
<accession>J4WYG0</accession>
<feature type="domain" description="Pseudouridine synthase I TruA alpha/beta" evidence="8">
    <location>
        <begin position="5"/>
        <end position="102"/>
    </location>
</feature>
<evidence type="ECO:0000256" key="7">
    <source>
        <dbReference type="RuleBase" id="RU003792"/>
    </source>
</evidence>
<comment type="subunit">
    <text evidence="4">Homodimer.</text>
</comment>
<dbReference type="PANTHER" id="PTHR11142">
    <property type="entry name" value="PSEUDOURIDYLATE SYNTHASE"/>
    <property type="match status" value="1"/>
</dbReference>
<dbReference type="FunFam" id="3.30.70.580:FF:000001">
    <property type="entry name" value="tRNA pseudouridine synthase A"/>
    <property type="match status" value="1"/>
</dbReference>
<dbReference type="InterPro" id="IPR020097">
    <property type="entry name" value="PsdUridine_synth_TruA_a/b_dom"/>
</dbReference>
<comment type="similarity">
    <text evidence="1 4 7">Belongs to the tRNA pseudouridine synthase TruA family.</text>
</comment>
<comment type="catalytic activity">
    <reaction evidence="4 7">
        <text>uridine(38/39/40) in tRNA = pseudouridine(38/39/40) in tRNA</text>
        <dbReference type="Rhea" id="RHEA:22376"/>
        <dbReference type="Rhea" id="RHEA-COMP:10085"/>
        <dbReference type="Rhea" id="RHEA-COMP:10087"/>
        <dbReference type="ChEBI" id="CHEBI:65314"/>
        <dbReference type="ChEBI" id="CHEBI:65315"/>
        <dbReference type="EC" id="5.4.99.12"/>
    </reaction>
</comment>
<dbReference type="GO" id="GO:0003723">
    <property type="term" value="F:RNA binding"/>
    <property type="evidence" value="ECO:0007669"/>
    <property type="project" value="InterPro"/>
</dbReference>
<dbReference type="HAMAP" id="MF_00171">
    <property type="entry name" value="TruA"/>
    <property type="match status" value="1"/>
</dbReference>